<dbReference type="GO" id="GO:0019887">
    <property type="term" value="F:protein kinase regulator activity"/>
    <property type="evidence" value="ECO:0007669"/>
    <property type="project" value="TreeGrafter"/>
</dbReference>
<evidence type="ECO:0000259" key="2">
    <source>
        <dbReference type="Pfam" id="PF12074"/>
    </source>
</evidence>
<dbReference type="EMBL" id="CALTRL010006072">
    <property type="protein sequence ID" value="CAH7689389.1"/>
    <property type="molecule type" value="Genomic_DNA"/>
</dbReference>
<feature type="domain" description="Gcn1 N-terminal" evidence="2">
    <location>
        <begin position="32"/>
        <end position="247"/>
    </location>
</feature>
<organism evidence="3 4">
    <name type="scientific">Phakopsora pachyrhizi</name>
    <name type="common">Asian soybean rust disease fungus</name>
    <dbReference type="NCBI Taxonomy" id="170000"/>
    <lineage>
        <taxon>Eukaryota</taxon>
        <taxon>Fungi</taxon>
        <taxon>Dikarya</taxon>
        <taxon>Basidiomycota</taxon>
        <taxon>Pucciniomycotina</taxon>
        <taxon>Pucciniomycetes</taxon>
        <taxon>Pucciniales</taxon>
        <taxon>Phakopsoraceae</taxon>
        <taxon>Phakopsora</taxon>
    </lineage>
</organism>
<dbReference type="GO" id="GO:0006417">
    <property type="term" value="P:regulation of translation"/>
    <property type="evidence" value="ECO:0007669"/>
    <property type="project" value="TreeGrafter"/>
</dbReference>
<name>A0AAV0BRV1_PHAPC</name>
<dbReference type="InterPro" id="IPR022716">
    <property type="entry name" value="Gcn1_N"/>
</dbReference>
<keyword evidence="1" id="KW-0677">Repeat</keyword>
<dbReference type="InterPro" id="IPR016024">
    <property type="entry name" value="ARM-type_fold"/>
</dbReference>
<keyword evidence="4" id="KW-1185">Reference proteome</keyword>
<evidence type="ECO:0000313" key="4">
    <source>
        <dbReference type="Proteomes" id="UP001153365"/>
    </source>
</evidence>
<dbReference type="AlphaFoldDB" id="A0AAV0BRV1"/>
<accession>A0AAV0BRV1</accession>
<dbReference type="PANTHER" id="PTHR23346:SF7">
    <property type="entry name" value="STALLED RIBOSOME SENSOR GCN1"/>
    <property type="match status" value="1"/>
</dbReference>
<evidence type="ECO:0000313" key="3">
    <source>
        <dbReference type="EMBL" id="CAH7689389.1"/>
    </source>
</evidence>
<dbReference type="Proteomes" id="UP001153365">
    <property type="component" value="Unassembled WGS sequence"/>
</dbReference>
<dbReference type="GO" id="GO:0034198">
    <property type="term" value="P:cellular response to amino acid starvation"/>
    <property type="evidence" value="ECO:0007669"/>
    <property type="project" value="TreeGrafter"/>
</dbReference>
<comment type="caution">
    <text evidence="3">The sequence shown here is derived from an EMBL/GenBank/DDBJ whole genome shotgun (WGS) entry which is preliminary data.</text>
</comment>
<sequence>MPSRLPDCSDVLAKVVEEISLPLKTGKTSGSEHRAALITMLAFIKPGQSFSPMIIKLFCDLLVKETNENTLSALSLAIQIHLKFLLNSGINFDSSFMQAISKAMQDSKPLIQKAACQAIALSLWRPSRDNEKSPGKKPRPILSPESQTSLANVLEVNLKNTSTNLLTLVAGPLKGYIAVVLCSSACLWDWLTIWTMWKENPILSTIGVTSPKPSFLFMDLLYHKQAATTDDSIWLAQSLDSIFDLVKPDLAVGKRCSTSITPDLCSFCSKDPEEVVSSNYSSLSQNIESTIPKSKEGNKSLTDADYLATKTLVLVAPILALPETVERVIELLDPEMVTCIQEFEIGVWKTPPEQNFLDVLPLKKTTIVSSNLAGNKSIEKWEMEVRESIEKKKAGGAKFFTKTEKELVEDQSKKEAEIRSKVEGSVFNLRHGFRLIKCLIRAQEVTDDHIADYFAIRFWLAKELLPEYNRFGMIISESIEQEDPWKQQIALANALYQLAPHWNKSEILPLFSFLVEQSLRDRHEEVQTSMLGARNAAIDLHGLVHLEKLISVFQLTLLKSSTLSETKDYVTEAAALLLGQLAQHLDANDSWLIEVIEHLSKP</sequence>
<proteinExistence type="predicted"/>
<protein>
    <recommendedName>
        <fullName evidence="2">Gcn1 N-terminal domain-containing protein</fullName>
    </recommendedName>
</protein>
<evidence type="ECO:0000256" key="1">
    <source>
        <dbReference type="ARBA" id="ARBA00022737"/>
    </source>
</evidence>
<reference evidence="3" key="1">
    <citation type="submission" date="2022-06" db="EMBL/GenBank/DDBJ databases">
        <authorList>
            <consortium name="SYNGENTA / RWTH Aachen University"/>
        </authorList>
    </citation>
    <scope>NUCLEOTIDE SEQUENCE</scope>
</reference>
<dbReference type="GO" id="GO:0005829">
    <property type="term" value="C:cytosol"/>
    <property type="evidence" value="ECO:0007669"/>
    <property type="project" value="TreeGrafter"/>
</dbReference>
<dbReference type="Pfam" id="PF12074">
    <property type="entry name" value="Gcn1_N"/>
    <property type="match status" value="1"/>
</dbReference>
<gene>
    <name evidence="3" type="ORF">PPACK8108_LOCUS24462</name>
</gene>
<dbReference type="SUPFAM" id="SSF48371">
    <property type="entry name" value="ARM repeat"/>
    <property type="match status" value="1"/>
</dbReference>
<dbReference type="PANTHER" id="PTHR23346">
    <property type="entry name" value="TRANSLATIONAL ACTIVATOR GCN1-RELATED"/>
    <property type="match status" value="1"/>
</dbReference>